<gene>
    <name evidence="1" type="ORF">SAMN05216270_116144</name>
</gene>
<keyword evidence="2" id="KW-1185">Reference proteome</keyword>
<dbReference type="InterPro" id="IPR036278">
    <property type="entry name" value="Sialidase_sf"/>
</dbReference>
<dbReference type="Gene3D" id="2.120.10.10">
    <property type="match status" value="1"/>
</dbReference>
<dbReference type="SUPFAM" id="SSF50939">
    <property type="entry name" value="Sialidases"/>
    <property type="match status" value="1"/>
</dbReference>
<organism evidence="1 2">
    <name type="scientific">Glycomyces harbinensis</name>
    <dbReference type="NCBI Taxonomy" id="58114"/>
    <lineage>
        <taxon>Bacteria</taxon>
        <taxon>Bacillati</taxon>
        <taxon>Actinomycetota</taxon>
        <taxon>Actinomycetes</taxon>
        <taxon>Glycomycetales</taxon>
        <taxon>Glycomycetaceae</taxon>
        <taxon>Glycomyces</taxon>
    </lineage>
</organism>
<protein>
    <submittedName>
        <fullName evidence="1">BNR repeat-containing family member</fullName>
    </submittedName>
</protein>
<dbReference type="CDD" id="cd15482">
    <property type="entry name" value="Sialidase_non-viral"/>
    <property type="match status" value="1"/>
</dbReference>
<reference evidence="2" key="1">
    <citation type="submission" date="2016-10" db="EMBL/GenBank/DDBJ databases">
        <authorList>
            <person name="Varghese N."/>
            <person name="Submissions S."/>
        </authorList>
    </citation>
    <scope>NUCLEOTIDE SEQUENCE [LARGE SCALE GENOMIC DNA]</scope>
    <source>
        <strain evidence="2">CGMCC 4.3516</strain>
    </source>
</reference>
<proteinExistence type="predicted"/>
<accession>A0A1G7BIC4</accession>
<dbReference type="AlphaFoldDB" id="A0A1G7BIC4"/>
<name>A0A1G7BIC4_9ACTN</name>
<dbReference type="Pfam" id="PF15892">
    <property type="entry name" value="BNR_4"/>
    <property type="match status" value="1"/>
</dbReference>
<dbReference type="Proteomes" id="UP000198949">
    <property type="component" value="Unassembled WGS sequence"/>
</dbReference>
<dbReference type="RefSeq" id="WP_091039710.1">
    <property type="nucleotide sequence ID" value="NZ_FNAD01000016.1"/>
</dbReference>
<dbReference type="STRING" id="58114.SAMN05216270_116144"/>
<dbReference type="OrthoDB" id="6381507at2"/>
<sequence>MQPGPEPRVVNDNGAWCWFQDERALVDPASQTLVVGSIAAAEGPGGEARSGNVELAVVDLRTGASEVVVLHERLEADDHDVPALWRRSDGRWLAVYTRHKTDDLTRWRVSEPDDATRWGPERTFDWSALTGGRGVTYSNLRAVDGRLYCFARAVNDDQCALVSDDEGDTWAYAGKLFTRPKVGYVNGYTRYAGGAGERIDLVTTDHHPRDFDNSVYHGYLEGGVLRRSDGGVLDPEALQGEAFSQEGLTTVLAAGSEWGGERISHCWTTDIRRSGDGTVAAVLTARFGGDPEERFFRKRPVPDLRFFYARLAPGGEWQVSEMAQAGPGLMPHEEDYTGLAAIDPYDLDAVYVSTPVDPGSGERLAHHEIFAGQTADGGASWTWTPVTENSDVDNLRPIVAPGDPSRAPLLWFRGSMTASQHYACEIVLLDRVR</sequence>
<evidence type="ECO:0000313" key="2">
    <source>
        <dbReference type="Proteomes" id="UP000198949"/>
    </source>
</evidence>
<dbReference type="EMBL" id="FNAD01000016">
    <property type="protein sequence ID" value="SDE26025.1"/>
    <property type="molecule type" value="Genomic_DNA"/>
</dbReference>
<evidence type="ECO:0000313" key="1">
    <source>
        <dbReference type="EMBL" id="SDE26025.1"/>
    </source>
</evidence>